<name>A0A523W7F6_UNCAE</name>
<dbReference type="Gene3D" id="3.40.50.1860">
    <property type="match status" value="2"/>
</dbReference>
<gene>
    <name evidence="1" type="ORF">E3J48_03395</name>
</gene>
<comment type="caution">
    <text evidence="1">The sequence shown here is derived from an EMBL/GenBank/DDBJ whole genome shotgun (WGS) entry which is preliminary data.</text>
</comment>
<protein>
    <submittedName>
        <fullName evidence="1">Hydantoin racemase</fullName>
    </submittedName>
</protein>
<dbReference type="GO" id="GO:0047661">
    <property type="term" value="F:amino-acid racemase activity"/>
    <property type="evidence" value="ECO:0007669"/>
    <property type="project" value="InterPro"/>
</dbReference>
<dbReference type="Proteomes" id="UP000319130">
    <property type="component" value="Unassembled WGS sequence"/>
</dbReference>
<organism evidence="1 2">
    <name type="scientific">Aerophobetes bacterium</name>
    <dbReference type="NCBI Taxonomy" id="2030807"/>
    <lineage>
        <taxon>Bacteria</taxon>
        <taxon>Candidatus Aerophobota</taxon>
    </lineage>
</organism>
<proteinExistence type="predicted"/>
<dbReference type="Pfam" id="PF01177">
    <property type="entry name" value="Asp_Glu_race"/>
    <property type="match status" value="1"/>
</dbReference>
<evidence type="ECO:0000313" key="1">
    <source>
        <dbReference type="EMBL" id="TET62955.1"/>
    </source>
</evidence>
<dbReference type="AlphaFoldDB" id="A0A523W7F6"/>
<dbReference type="InterPro" id="IPR015942">
    <property type="entry name" value="Asp/Glu/hydantoin_racemase"/>
</dbReference>
<dbReference type="EMBL" id="SOIZ01000144">
    <property type="protein sequence ID" value="TET62955.1"/>
    <property type="molecule type" value="Genomic_DNA"/>
</dbReference>
<sequence>MDTVNIGLIRVLTLSDQKEIDRHGLIIEGAFSGLKVRSRCIEDHPKGLYDKISEEEAKPKIISLAKELRKGVEAIIVSCAADPAVKELKEILNIPVIGAGESLAAVSRTLGGSVGVITITNNVPDPVRRGLGERYLTWKKVEGVESTLDLKEGDILAHTLNTAMALRKQGSNVIALACTGFSTAGVAPKISKELGMPVVDPVLAAGSIAYNLMLNKECWREDVED</sequence>
<reference evidence="1 2" key="1">
    <citation type="submission" date="2019-03" db="EMBL/GenBank/DDBJ databases">
        <title>Metabolic potential of uncultured bacteria and archaea associated with petroleum seepage in deep-sea sediments.</title>
        <authorList>
            <person name="Dong X."/>
            <person name="Hubert C."/>
        </authorList>
    </citation>
    <scope>NUCLEOTIDE SEQUENCE [LARGE SCALE GENOMIC DNA]</scope>
    <source>
        <strain evidence="1">E29_bin52</strain>
    </source>
</reference>
<accession>A0A523W7F6</accession>
<evidence type="ECO:0000313" key="2">
    <source>
        <dbReference type="Proteomes" id="UP000319130"/>
    </source>
</evidence>
<dbReference type="InterPro" id="IPR001920">
    <property type="entry name" value="Asp/Glu_race"/>
</dbReference>